<dbReference type="SUPFAM" id="SSF51735">
    <property type="entry name" value="NAD(P)-binding Rossmann-fold domains"/>
    <property type="match status" value="1"/>
</dbReference>
<dbReference type="Proteomes" id="UP000199088">
    <property type="component" value="Unassembled WGS sequence"/>
</dbReference>
<evidence type="ECO:0000256" key="2">
    <source>
        <dbReference type="ARBA" id="ARBA00023002"/>
    </source>
</evidence>
<accession>A0A1H0G1U3</accession>
<evidence type="ECO:0000313" key="3">
    <source>
        <dbReference type="EMBL" id="SDO00888.1"/>
    </source>
</evidence>
<keyword evidence="2" id="KW-0560">Oxidoreductase</keyword>
<dbReference type="PANTHER" id="PTHR24321:SF8">
    <property type="entry name" value="ESTRADIOL 17-BETA-DEHYDROGENASE 8-RELATED"/>
    <property type="match status" value="1"/>
</dbReference>
<dbReference type="InterPro" id="IPR002347">
    <property type="entry name" value="SDR_fam"/>
</dbReference>
<keyword evidence="4" id="KW-1185">Reference proteome</keyword>
<dbReference type="Gene3D" id="3.40.50.720">
    <property type="entry name" value="NAD(P)-binding Rossmann-like Domain"/>
    <property type="match status" value="1"/>
</dbReference>
<dbReference type="STRING" id="1052260.SAMN05660199_01110"/>
<evidence type="ECO:0000256" key="1">
    <source>
        <dbReference type="ARBA" id="ARBA00006484"/>
    </source>
</evidence>
<gene>
    <name evidence="3" type="ORF">SAMN05660199_01110</name>
</gene>
<name>A0A1H0G1U3_9ACTN</name>
<reference evidence="4" key="1">
    <citation type="submission" date="2016-10" db="EMBL/GenBank/DDBJ databases">
        <authorList>
            <person name="Varghese N."/>
            <person name="Submissions S."/>
        </authorList>
    </citation>
    <scope>NUCLEOTIDE SEQUENCE [LARGE SCALE GENOMIC DNA]</scope>
    <source>
        <strain evidence="4">DSM 45843</strain>
    </source>
</reference>
<dbReference type="CDD" id="cd05233">
    <property type="entry name" value="SDR_c"/>
    <property type="match status" value="1"/>
</dbReference>
<dbReference type="GO" id="GO:0016491">
    <property type="term" value="F:oxidoreductase activity"/>
    <property type="evidence" value="ECO:0007669"/>
    <property type="project" value="UniProtKB-KW"/>
</dbReference>
<dbReference type="RefSeq" id="WP_165617483.1">
    <property type="nucleotide sequence ID" value="NZ_FNIR01000003.1"/>
</dbReference>
<proteinExistence type="inferred from homology"/>
<dbReference type="PANTHER" id="PTHR24321">
    <property type="entry name" value="DEHYDROGENASES, SHORT CHAIN"/>
    <property type="match status" value="1"/>
</dbReference>
<dbReference type="InterPro" id="IPR020904">
    <property type="entry name" value="Sc_DH/Rdtase_CS"/>
</dbReference>
<organism evidence="3 4">
    <name type="scientific">Klenkia soli</name>
    <dbReference type="NCBI Taxonomy" id="1052260"/>
    <lineage>
        <taxon>Bacteria</taxon>
        <taxon>Bacillati</taxon>
        <taxon>Actinomycetota</taxon>
        <taxon>Actinomycetes</taxon>
        <taxon>Geodermatophilales</taxon>
        <taxon>Geodermatophilaceae</taxon>
        <taxon>Klenkia</taxon>
    </lineage>
</organism>
<evidence type="ECO:0000313" key="4">
    <source>
        <dbReference type="Proteomes" id="UP000199088"/>
    </source>
</evidence>
<sequence length="264" mass="27006">MDLQLSGRTAYVTGAAGGIGSAVVRSLAAEGVHVFAVDVDAGALAAIDSEGSGSVQVHEADLSSAEGCRNAAAAGTAHFQGAPDILVNNAGVGHMAPFEEIDDEEFVATFELNFFAVVRTCRELLPGMRAATGGGSVVTISSDLARQPEDLFVHYAASKAALSNFTTAMARSYAPQIRVNEVCPGPVWTPMWSRPGGFVDTLTATHGLSGEDAVRAFVSERGIPMGRLGTPAEVAAAVTFLASPVSSFTTGASLGVDGGTVRSM</sequence>
<protein>
    <submittedName>
        <fullName evidence="3">NAD(P)-dependent dehydrogenase, short-chain alcohol dehydrogenase family</fullName>
    </submittedName>
</protein>
<comment type="similarity">
    <text evidence="1">Belongs to the short-chain dehydrogenases/reductases (SDR) family.</text>
</comment>
<dbReference type="Pfam" id="PF13561">
    <property type="entry name" value="adh_short_C2"/>
    <property type="match status" value="1"/>
</dbReference>
<dbReference type="PRINTS" id="PR00080">
    <property type="entry name" value="SDRFAMILY"/>
</dbReference>
<dbReference type="PROSITE" id="PS00061">
    <property type="entry name" value="ADH_SHORT"/>
    <property type="match status" value="1"/>
</dbReference>
<dbReference type="FunFam" id="3.40.50.720:FF:000084">
    <property type="entry name" value="Short-chain dehydrogenase reductase"/>
    <property type="match status" value="1"/>
</dbReference>
<dbReference type="PRINTS" id="PR00081">
    <property type="entry name" value="GDHRDH"/>
</dbReference>
<dbReference type="InterPro" id="IPR036291">
    <property type="entry name" value="NAD(P)-bd_dom_sf"/>
</dbReference>
<dbReference type="AlphaFoldDB" id="A0A1H0G1U3"/>
<dbReference type="EMBL" id="FNIR01000003">
    <property type="protein sequence ID" value="SDO00888.1"/>
    <property type="molecule type" value="Genomic_DNA"/>
</dbReference>